<accession>A0ACD5CAD2</accession>
<sequence length="243" mass="28285">MKNNMGDENKKLYFELSEEPMERLESLKEPSELKQVWDGSQEDFYKSIIRNQQDDIGKIGRYFRDELAQELYGMRISLQNFTNRYGDFEELRCLRDSLNTLVMEIRNKAVLLYNPILNDLGIFHAVDEAVASYRKRSGFTIDTLLDPHLRELHHGAQVQLFKLLTAIFQYLNDEIPSQAISVSVQVIEFEILIKVSPFFSQEKSLSTIKHEHSPMRLMKIAELYNARIMNHTPATGILLILTI</sequence>
<organism evidence="1 2">
    <name type="scientific">Sphingobacterium thalpophilum</name>
    <dbReference type="NCBI Taxonomy" id="259"/>
    <lineage>
        <taxon>Bacteria</taxon>
        <taxon>Pseudomonadati</taxon>
        <taxon>Bacteroidota</taxon>
        <taxon>Sphingobacteriia</taxon>
        <taxon>Sphingobacteriales</taxon>
        <taxon>Sphingobacteriaceae</taxon>
        <taxon>Sphingobacterium</taxon>
    </lineage>
</organism>
<keyword evidence="2" id="KW-1185">Reference proteome</keyword>
<dbReference type="Proteomes" id="UP001485301">
    <property type="component" value="Chromosome"/>
</dbReference>
<reference evidence="1" key="1">
    <citation type="submission" date="2024-04" db="EMBL/GenBank/DDBJ databases">
        <title>Complete genome sequence of Sphingobacterium thalpophiium BAA-1094.</title>
        <authorList>
            <person name="Adaikpoh B.I."/>
        </authorList>
    </citation>
    <scope>NUCLEOTIDE SEQUENCE</scope>
    <source>
        <strain evidence="1">BAA-1094</strain>
    </source>
</reference>
<name>A0ACD5CAD2_9SPHI</name>
<dbReference type="EMBL" id="CP151087">
    <property type="protein sequence ID" value="WZN56550.1"/>
    <property type="molecule type" value="Genomic_DNA"/>
</dbReference>
<proteinExistence type="predicted"/>
<protein>
    <submittedName>
        <fullName evidence="1">Uncharacterized protein</fullName>
    </submittedName>
</protein>
<gene>
    <name evidence="1" type="ORF">AACH28_03210</name>
</gene>
<evidence type="ECO:0000313" key="2">
    <source>
        <dbReference type="Proteomes" id="UP001485301"/>
    </source>
</evidence>
<evidence type="ECO:0000313" key="1">
    <source>
        <dbReference type="EMBL" id="WZN56550.1"/>
    </source>
</evidence>